<dbReference type="PANTHER" id="PTHR33112:SF12">
    <property type="entry name" value="HETEROKARYON INCOMPATIBILITY DOMAIN-CONTAINING PROTEIN"/>
    <property type="match status" value="1"/>
</dbReference>
<proteinExistence type="predicted"/>
<reference evidence="3 4" key="1">
    <citation type="submission" date="2014-04" db="EMBL/GenBank/DDBJ databases">
        <authorList>
            <consortium name="DOE Joint Genome Institute"/>
            <person name="Kuo A."/>
            <person name="Martino E."/>
            <person name="Perotto S."/>
            <person name="Kohler A."/>
            <person name="Nagy L.G."/>
            <person name="Floudas D."/>
            <person name="Copeland A."/>
            <person name="Barry K.W."/>
            <person name="Cichocki N."/>
            <person name="Veneault-Fourrey C."/>
            <person name="LaButti K."/>
            <person name="Lindquist E.A."/>
            <person name="Lipzen A."/>
            <person name="Lundell T."/>
            <person name="Morin E."/>
            <person name="Murat C."/>
            <person name="Sun H."/>
            <person name="Tunlid A."/>
            <person name="Henrissat B."/>
            <person name="Grigoriev I.V."/>
            <person name="Hibbett D.S."/>
            <person name="Martin F."/>
            <person name="Nordberg H.P."/>
            <person name="Cantor M.N."/>
            <person name="Hua S.X."/>
        </authorList>
    </citation>
    <scope>NUCLEOTIDE SEQUENCE [LARGE SCALE GENOMIC DNA]</scope>
    <source>
        <strain evidence="3 4">Zn</strain>
    </source>
</reference>
<evidence type="ECO:0000313" key="4">
    <source>
        <dbReference type="Proteomes" id="UP000054321"/>
    </source>
</evidence>
<evidence type="ECO:0000313" key="3">
    <source>
        <dbReference type="EMBL" id="KIM94606.1"/>
    </source>
</evidence>
<evidence type="ECO:0000259" key="2">
    <source>
        <dbReference type="Pfam" id="PF06985"/>
    </source>
</evidence>
<dbReference type="AlphaFoldDB" id="A0A0C3GWG7"/>
<feature type="region of interest" description="Disordered" evidence="1">
    <location>
        <begin position="1"/>
        <end position="22"/>
    </location>
</feature>
<dbReference type="Pfam" id="PF06985">
    <property type="entry name" value="HET"/>
    <property type="match status" value="1"/>
</dbReference>
<gene>
    <name evidence="3" type="ORF">OIDMADRAFT_34622</name>
</gene>
<dbReference type="OrthoDB" id="2958217at2759"/>
<dbReference type="STRING" id="913774.A0A0C3GWG7"/>
<dbReference type="EMBL" id="KN832889">
    <property type="protein sequence ID" value="KIM94606.1"/>
    <property type="molecule type" value="Genomic_DNA"/>
</dbReference>
<reference evidence="4" key="2">
    <citation type="submission" date="2015-01" db="EMBL/GenBank/DDBJ databases">
        <title>Evolutionary Origins and Diversification of the Mycorrhizal Mutualists.</title>
        <authorList>
            <consortium name="DOE Joint Genome Institute"/>
            <consortium name="Mycorrhizal Genomics Consortium"/>
            <person name="Kohler A."/>
            <person name="Kuo A."/>
            <person name="Nagy L.G."/>
            <person name="Floudas D."/>
            <person name="Copeland A."/>
            <person name="Barry K.W."/>
            <person name="Cichocki N."/>
            <person name="Veneault-Fourrey C."/>
            <person name="LaButti K."/>
            <person name="Lindquist E.A."/>
            <person name="Lipzen A."/>
            <person name="Lundell T."/>
            <person name="Morin E."/>
            <person name="Murat C."/>
            <person name="Riley R."/>
            <person name="Ohm R."/>
            <person name="Sun H."/>
            <person name="Tunlid A."/>
            <person name="Henrissat B."/>
            <person name="Grigoriev I.V."/>
            <person name="Hibbett D.S."/>
            <person name="Martin F."/>
        </authorList>
    </citation>
    <scope>NUCLEOTIDE SEQUENCE [LARGE SCALE GENOMIC DNA]</scope>
    <source>
        <strain evidence="4">Zn</strain>
    </source>
</reference>
<evidence type="ECO:0000256" key="1">
    <source>
        <dbReference type="SAM" id="MobiDB-lite"/>
    </source>
</evidence>
<dbReference type="Proteomes" id="UP000054321">
    <property type="component" value="Unassembled WGS sequence"/>
</dbReference>
<keyword evidence="4" id="KW-1185">Reference proteome</keyword>
<dbReference type="HOGENOM" id="CLU_331780_0_0_1"/>
<sequence>MTHKPNNEVWPELAPEMSPNPGMNNIEGKGWRRFERLRDGGYLDGPDDDPIGDEHCQLLCSFCSNLKLTAQDFIPCPIDEEDATRETYHRLSERPFKEFLSETTCPLCQLIKHAVQDSNQAAKAPIDVGSLLCTIFLVRFSCYWDHHDGWESFCFLSLQCSTIDHPLEVRYRDAMSPHSLIMQRTVNGFRSLLSADLLPVDCARYPTAFLGRRVDHLLSPPLVQRWLRQCEVVHGKLCFHSEGSSEPPGDQSRPNMEIANRFDAIRPLLYFIDVKESRLCRLPDGGRFVALSYIWGQSQSLLTTRDSIERLQQPGSLLEAAPQLSAVINDAIALTADIGERFIWIDSLCIVQDDGETKQACINKMDVVYSNAIITIVAAEGTDTTTGLPGVRSRPRPDLQKTAIVAPHLELISLHHFGNFSKSAYSSRAWTFQECFCSPRRLIFVNGQVIFKCGWDSPFREDLLSEYQIFGIQDYVYKLHDTNWVDRSTLVKCKRYAGHLYFRDIIADFTSRHLSHQGDIINAFAGLAALFAHDCGTELLFGLIKQALTLGMLWYSPRLFDKDSRRGGFPSWSWCGWIGPVTIHSPEIQFAKWTARYSWINWYIFSEASSTFHHIPQDFTEVSNEDLQLIWWGSASSDSDVGNMFVINQQDSEPKYQEFLKQYPDPGRRHCDGSSMLEHETVSSAPTLIDSPDNTAFTNYTLLFRTLAANVYISPYDPNGHYTEGYRDHVFIYDLKFRFIGFGFLTYEAFWDAAFEEIDSGGKGIATSKRYLRLKMAIIAGPITPQLERDDGIINTTPTSTSVPHLHVLLLTSFIPVTNSQWKNLERYYERAGIGVVAYKETYASMRGIRDMEGIDWEDIIIQ</sequence>
<feature type="domain" description="Heterokaryon incompatibility" evidence="2">
    <location>
        <begin position="288"/>
        <end position="434"/>
    </location>
</feature>
<organism evidence="3 4">
    <name type="scientific">Oidiodendron maius (strain Zn)</name>
    <dbReference type="NCBI Taxonomy" id="913774"/>
    <lineage>
        <taxon>Eukaryota</taxon>
        <taxon>Fungi</taxon>
        <taxon>Dikarya</taxon>
        <taxon>Ascomycota</taxon>
        <taxon>Pezizomycotina</taxon>
        <taxon>Leotiomycetes</taxon>
        <taxon>Leotiomycetes incertae sedis</taxon>
        <taxon>Myxotrichaceae</taxon>
        <taxon>Oidiodendron</taxon>
    </lineage>
</organism>
<dbReference type="PANTHER" id="PTHR33112">
    <property type="entry name" value="DOMAIN PROTEIN, PUTATIVE-RELATED"/>
    <property type="match status" value="1"/>
</dbReference>
<dbReference type="InterPro" id="IPR010730">
    <property type="entry name" value="HET"/>
</dbReference>
<protein>
    <recommendedName>
        <fullName evidence="2">Heterokaryon incompatibility domain-containing protein</fullName>
    </recommendedName>
</protein>
<dbReference type="InParanoid" id="A0A0C3GWG7"/>
<accession>A0A0C3GWG7</accession>
<name>A0A0C3GWG7_OIDMZ</name>